<feature type="non-terminal residue" evidence="1">
    <location>
        <position position="97"/>
    </location>
</feature>
<evidence type="ECO:0000313" key="2">
    <source>
        <dbReference type="Proteomes" id="UP001159428"/>
    </source>
</evidence>
<dbReference type="EMBL" id="CALNXJ010000050">
    <property type="protein sequence ID" value="CAH3152242.1"/>
    <property type="molecule type" value="Genomic_DNA"/>
</dbReference>
<proteinExistence type="predicted"/>
<reference evidence="1 2" key="1">
    <citation type="submission" date="2022-05" db="EMBL/GenBank/DDBJ databases">
        <authorList>
            <consortium name="Genoscope - CEA"/>
            <person name="William W."/>
        </authorList>
    </citation>
    <scope>NUCLEOTIDE SEQUENCE [LARGE SCALE GENOMIC DNA]</scope>
</reference>
<evidence type="ECO:0000313" key="1">
    <source>
        <dbReference type="EMBL" id="CAH3152242.1"/>
    </source>
</evidence>
<dbReference type="AlphaFoldDB" id="A0AAU9XLJ9"/>
<organism evidence="1 2">
    <name type="scientific">Pocillopora meandrina</name>
    <dbReference type="NCBI Taxonomy" id="46732"/>
    <lineage>
        <taxon>Eukaryota</taxon>
        <taxon>Metazoa</taxon>
        <taxon>Cnidaria</taxon>
        <taxon>Anthozoa</taxon>
        <taxon>Hexacorallia</taxon>
        <taxon>Scleractinia</taxon>
        <taxon>Astrocoeniina</taxon>
        <taxon>Pocilloporidae</taxon>
        <taxon>Pocillopora</taxon>
    </lineage>
</organism>
<name>A0AAU9XLJ9_9CNID</name>
<dbReference type="Proteomes" id="UP001159428">
    <property type="component" value="Unassembled WGS sequence"/>
</dbReference>
<comment type="caution">
    <text evidence="1">The sequence shown here is derived from an EMBL/GenBank/DDBJ whole genome shotgun (WGS) entry which is preliminary data.</text>
</comment>
<accession>A0AAU9XLJ9</accession>
<sequence length="97" mass="11208">MILEVEKGGLNILAKTPSLLHKIANEIIWNNKLLCINKKSVYFISTEENLNPEQESFPWLEHHVVNKEGKMFCFVCRRYDRSSSFCVGSTNFKLETG</sequence>
<protein>
    <submittedName>
        <fullName evidence="1">Uncharacterized protein</fullName>
    </submittedName>
</protein>
<keyword evidence="2" id="KW-1185">Reference proteome</keyword>
<gene>
    <name evidence="1" type="ORF">PMEA_00026616</name>
</gene>